<dbReference type="PANTHER" id="PTHR42200:SF2">
    <property type="entry name" value="ARCHAEAL FLAGELLA-RELATED PROTEIN F"/>
    <property type="match status" value="1"/>
</dbReference>
<dbReference type="RefSeq" id="WP_276238206.1">
    <property type="nucleotide sequence ID" value="NZ_CP119989.1"/>
</dbReference>
<sequence>MGLSVSASSGVVFLGVFLAIGIAYPAAANGFEQVTDARHDAADRALDRANTAVDVTNATYYTSNDTLVVLADNDGTTTVGVNDTTLLVDNAIPPTANVTVTVEGDAATGLWLPGETARFEIVVGTSAPARTQVVVEHGVRDAIEVGVN</sequence>
<keyword evidence="1" id="KW-0282">Flagellum</keyword>
<dbReference type="InterPro" id="IPR002774">
    <property type="entry name" value="Flagellin_arc-type"/>
</dbReference>
<dbReference type="EMBL" id="JBHTAG010000003">
    <property type="protein sequence ID" value="MFC7097317.1"/>
    <property type="molecule type" value="Genomic_DNA"/>
</dbReference>
<reference evidence="1 2" key="1">
    <citation type="journal article" date="2019" name="Int. J. Syst. Evol. Microbiol.">
        <title>The Global Catalogue of Microorganisms (GCM) 10K type strain sequencing project: providing services to taxonomists for standard genome sequencing and annotation.</title>
        <authorList>
            <consortium name="The Broad Institute Genomics Platform"/>
            <consortium name="The Broad Institute Genome Sequencing Center for Infectious Disease"/>
            <person name="Wu L."/>
            <person name="Ma J."/>
        </authorList>
    </citation>
    <scope>NUCLEOTIDE SEQUENCE [LARGE SCALE GENOMIC DNA]</scope>
    <source>
        <strain evidence="1 2">DT55</strain>
    </source>
</reference>
<keyword evidence="2" id="KW-1185">Reference proteome</keyword>
<dbReference type="Proteomes" id="UP001596388">
    <property type="component" value="Unassembled WGS sequence"/>
</dbReference>
<evidence type="ECO:0000313" key="1">
    <source>
        <dbReference type="EMBL" id="MFC7097317.1"/>
    </source>
</evidence>
<dbReference type="AlphaFoldDB" id="A0ABD5X187"/>
<organism evidence="1 2">
    <name type="scientific">Halobaculum marinum</name>
    <dbReference type="NCBI Taxonomy" id="3031996"/>
    <lineage>
        <taxon>Archaea</taxon>
        <taxon>Methanobacteriati</taxon>
        <taxon>Methanobacteriota</taxon>
        <taxon>Stenosarchaea group</taxon>
        <taxon>Halobacteria</taxon>
        <taxon>Halobacteriales</taxon>
        <taxon>Haloferacaceae</taxon>
        <taxon>Halobaculum</taxon>
    </lineage>
</organism>
<keyword evidence="1" id="KW-0966">Cell projection</keyword>
<gene>
    <name evidence="1" type="ORF">ACFQKD_08370</name>
</gene>
<comment type="caution">
    <text evidence="1">The sequence shown here is derived from an EMBL/GenBank/DDBJ whole genome shotgun (WGS) entry which is preliminary data.</text>
</comment>
<evidence type="ECO:0000313" key="2">
    <source>
        <dbReference type="Proteomes" id="UP001596388"/>
    </source>
</evidence>
<dbReference type="PANTHER" id="PTHR42200">
    <property type="entry name" value="ARCHAEAL FLAGELLA-RELATED PROTEIN F-RELATED"/>
    <property type="match status" value="1"/>
</dbReference>
<accession>A0ABD5X187</accession>
<keyword evidence="1" id="KW-0969">Cilium</keyword>
<proteinExistence type="predicted"/>
<protein>
    <submittedName>
        <fullName evidence="1">Flagellin</fullName>
    </submittedName>
</protein>
<name>A0ABD5X187_9EURY</name>
<dbReference type="GeneID" id="79268775"/>